<name>A0A516KDN6_9BACI</name>
<feature type="domain" description="PilZ" evidence="2">
    <location>
        <begin position="84"/>
        <end position="167"/>
    </location>
</feature>
<dbReference type="Pfam" id="PF07238">
    <property type="entry name" value="PilZ"/>
    <property type="match status" value="1"/>
</dbReference>
<dbReference type="EMBL" id="CP041666">
    <property type="protein sequence ID" value="QDP39426.1"/>
    <property type="molecule type" value="Genomic_DNA"/>
</dbReference>
<evidence type="ECO:0000313" key="3">
    <source>
        <dbReference type="EMBL" id="QDP39426.1"/>
    </source>
</evidence>
<protein>
    <submittedName>
        <fullName evidence="3">PilZ domain-containing protein</fullName>
    </submittedName>
</protein>
<keyword evidence="1" id="KW-1133">Transmembrane helix</keyword>
<keyword evidence="1" id="KW-0472">Membrane</keyword>
<dbReference type="SUPFAM" id="SSF141371">
    <property type="entry name" value="PilZ domain-like"/>
    <property type="match status" value="1"/>
</dbReference>
<dbReference type="AlphaFoldDB" id="A0A516KDN6"/>
<dbReference type="InterPro" id="IPR009875">
    <property type="entry name" value="PilZ_domain"/>
</dbReference>
<accession>A0A516KDN6</accession>
<organism evidence="3 4">
    <name type="scientific">Radiobacillus deserti</name>
    <dbReference type="NCBI Taxonomy" id="2594883"/>
    <lineage>
        <taxon>Bacteria</taxon>
        <taxon>Bacillati</taxon>
        <taxon>Bacillota</taxon>
        <taxon>Bacilli</taxon>
        <taxon>Bacillales</taxon>
        <taxon>Bacillaceae</taxon>
        <taxon>Radiobacillus</taxon>
    </lineage>
</organism>
<evidence type="ECO:0000259" key="2">
    <source>
        <dbReference type="Pfam" id="PF07238"/>
    </source>
</evidence>
<feature type="transmembrane region" description="Helical" evidence="1">
    <location>
        <begin position="6"/>
        <end position="26"/>
    </location>
</feature>
<keyword evidence="4" id="KW-1185">Reference proteome</keyword>
<dbReference type="OrthoDB" id="2990437at2"/>
<gene>
    <name evidence="3" type="ORF">FN924_04005</name>
</gene>
<sequence length="179" mass="21112">MHPLVAMVILLQTAVVLLLFILFLFTQRKLSEYEAMHPSLEDVEQKETIRKFNERDHFRLEMLDKSCEIHFLDFENKQLDRLKFKTFDAILANISLGGVMFVCPYDLPINKDILIEIRFSIKGEYFALKAEILRKEVLNGTENNFIRYGSQFVDLYSAEKERLHNVLNQLLLERREPTA</sequence>
<evidence type="ECO:0000313" key="4">
    <source>
        <dbReference type="Proteomes" id="UP000315215"/>
    </source>
</evidence>
<dbReference type="KEGG" id="aqt:FN924_04005"/>
<proteinExistence type="predicted"/>
<reference evidence="3 4" key="1">
    <citation type="submission" date="2019-07" db="EMBL/GenBank/DDBJ databases">
        <authorList>
            <person name="Li J."/>
        </authorList>
    </citation>
    <scope>NUCLEOTIDE SEQUENCE [LARGE SCALE GENOMIC DNA]</scope>
    <source>
        <strain evidence="3 4">TKL69</strain>
    </source>
</reference>
<dbReference type="Gene3D" id="2.40.10.220">
    <property type="entry name" value="predicted glycosyltransferase like domains"/>
    <property type="match status" value="1"/>
</dbReference>
<dbReference type="RefSeq" id="WP_143892176.1">
    <property type="nucleotide sequence ID" value="NZ_CP041666.1"/>
</dbReference>
<dbReference type="Proteomes" id="UP000315215">
    <property type="component" value="Chromosome"/>
</dbReference>
<evidence type="ECO:0000256" key="1">
    <source>
        <dbReference type="SAM" id="Phobius"/>
    </source>
</evidence>
<keyword evidence="1" id="KW-0812">Transmembrane</keyword>
<dbReference type="GO" id="GO:0035438">
    <property type="term" value="F:cyclic-di-GMP binding"/>
    <property type="evidence" value="ECO:0007669"/>
    <property type="project" value="InterPro"/>
</dbReference>